<sequence length="125" mass="13573">MLRKVGLGLLWFAASLSTSAYAAESLLPKATLEYVLRSNVPEPVANFFMWPIEAECKIVSEDESNDILFEALAKKGKVNNVDLTAGQSLLIKVHPNEILKISADSGARVDITNFGPHTVRAICTA</sequence>
<proteinExistence type="predicted"/>
<dbReference type="RefSeq" id="WP_010654391.1">
    <property type="nucleotide sequence ID" value="NZ_JAPHOO010000001.1"/>
</dbReference>
<dbReference type="EMBL" id="UGGT01000001">
    <property type="protein sequence ID" value="STO22281.1"/>
    <property type="molecule type" value="Genomic_DNA"/>
</dbReference>
<organism evidence="2 3">
    <name type="scientific">Fluoribacter dumoffii</name>
    <dbReference type="NCBI Taxonomy" id="463"/>
    <lineage>
        <taxon>Bacteria</taxon>
        <taxon>Pseudomonadati</taxon>
        <taxon>Pseudomonadota</taxon>
        <taxon>Gammaproteobacteria</taxon>
        <taxon>Legionellales</taxon>
        <taxon>Legionellaceae</taxon>
        <taxon>Fluoribacter</taxon>
    </lineage>
</organism>
<evidence type="ECO:0000313" key="3">
    <source>
        <dbReference type="Proteomes" id="UP000254554"/>
    </source>
</evidence>
<feature type="chain" id="PRO_5016978330" evidence="1">
    <location>
        <begin position="23"/>
        <end position="125"/>
    </location>
</feature>
<evidence type="ECO:0000313" key="2">
    <source>
        <dbReference type="EMBL" id="STO22281.1"/>
    </source>
</evidence>
<accession>A0A377GCP7</accession>
<keyword evidence="1" id="KW-0732">Signal</keyword>
<name>A0A377GCP7_9GAMM</name>
<dbReference type="Proteomes" id="UP000254554">
    <property type="component" value="Unassembled WGS sequence"/>
</dbReference>
<dbReference type="AlphaFoldDB" id="A0A377GCP7"/>
<keyword evidence="3" id="KW-1185">Reference proteome</keyword>
<dbReference type="OrthoDB" id="5641564at2"/>
<dbReference type="GeneID" id="93293137"/>
<reference evidence="2 3" key="1">
    <citation type="submission" date="2018-06" db="EMBL/GenBank/DDBJ databases">
        <authorList>
            <consortium name="Pathogen Informatics"/>
            <person name="Doyle S."/>
        </authorList>
    </citation>
    <scope>NUCLEOTIDE SEQUENCE [LARGE SCALE GENOMIC DNA]</scope>
    <source>
        <strain evidence="2 3">NCTC11370</strain>
    </source>
</reference>
<gene>
    <name evidence="2" type="ORF">NCTC11370_02368</name>
</gene>
<protein>
    <submittedName>
        <fullName evidence="2">Uncharacterized protein</fullName>
    </submittedName>
</protein>
<feature type="signal peptide" evidence="1">
    <location>
        <begin position="1"/>
        <end position="22"/>
    </location>
</feature>
<evidence type="ECO:0000256" key="1">
    <source>
        <dbReference type="SAM" id="SignalP"/>
    </source>
</evidence>